<evidence type="ECO:0000256" key="1">
    <source>
        <dbReference type="ARBA" id="ARBA00005578"/>
    </source>
</evidence>
<dbReference type="Gene3D" id="3.30.300.90">
    <property type="entry name" value="BolA-like"/>
    <property type="match status" value="1"/>
</dbReference>
<sequence>METNQVETVLQQSLTLEEVKVKANGSHYEVIAVGECFDGLRRVKREQMVYAPLMEVIKDGTIHAVSIKAFTPTEWQREQKFILPQ</sequence>
<dbReference type="InterPro" id="IPR002634">
    <property type="entry name" value="BolA"/>
</dbReference>
<dbReference type="PANTHER" id="PTHR46229:SF4">
    <property type="entry name" value="ACID STRESS PROTEIN IBAG"/>
    <property type="match status" value="1"/>
</dbReference>
<comment type="similarity">
    <text evidence="1 2">Belongs to the BolA/IbaG family.</text>
</comment>
<dbReference type="OrthoDB" id="9812890at2"/>
<comment type="caution">
    <text evidence="3">The sequence shown here is derived from an EMBL/GenBank/DDBJ whole genome shotgun (WGS) entry which is preliminary data.</text>
</comment>
<dbReference type="EMBL" id="JWIC01000004">
    <property type="protein sequence ID" value="KID57876.1"/>
    <property type="molecule type" value="Genomic_DNA"/>
</dbReference>
<dbReference type="SUPFAM" id="SSF82657">
    <property type="entry name" value="BolA-like"/>
    <property type="match status" value="1"/>
</dbReference>
<dbReference type="Pfam" id="PF01722">
    <property type="entry name" value="BolA"/>
    <property type="match status" value="1"/>
</dbReference>
<protein>
    <submittedName>
        <fullName evidence="3">Cell division protein BolA</fullName>
    </submittedName>
</protein>
<dbReference type="InterPro" id="IPR050961">
    <property type="entry name" value="BolA/IbaG_stress_morph_reg"/>
</dbReference>
<proteinExistence type="inferred from homology"/>
<keyword evidence="3" id="KW-0131">Cell cycle</keyword>
<evidence type="ECO:0000313" key="3">
    <source>
        <dbReference type="EMBL" id="KID57876.1"/>
    </source>
</evidence>
<reference evidence="3 4" key="1">
    <citation type="submission" date="2014-12" db="EMBL/GenBank/DDBJ databases">
        <title>Draft Genome Sequence of Pseudoalteromonas luteoviolacea HI1.</title>
        <authorList>
            <person name="Asahina A.Y."/>
            <person name="Hadfield M.G."/>
        </authorList>
    </citation>
    <scope>NUCLEOTIDE SEQUENCE [LARGE SCALE GENOMIC DNA]</scope>
    <source>
        <strain evidence="3 4">HI1</strain>
    </source>
</reference>
<dbReference type="AlphaFoldDB" id="A0A0C1QB56"/>
<evidence type="ECO:0000313" key="4">
    <source>
        <dbReference type="Proteomes" id="UP000031327"/>
    </source>
</evidence>
<keyword evidence="3" id="KW-0132">Cell division</keyword>
<name>A0A0C1QB56_9GAMM</name>
<dbReference type="InterPro" id="IPR036065">
    <property type="entry name" value="BolA-like_sf"/>
</dbReference>
<dbReference type="RefSeq" id="WP_039608173.1">
    <property type="nucleotide sequence ID" value="NZ_JAGJEH010000008.1"/>
</dbReference>
<dbReference type="GO" id="GO:0051301">
    <property type="term" value="P:cell division"/>
    <property type="evidence" value="ECO:0007669"/>
    <property type="project" value="UniProtKB-KW"/>
</dbReference>
<dbReference type="Proteomes" id="UP000031327">
    <property type="component" value="Unassembled WGS sequence"/>
</dbReference>
<dbReference type="PIRSF" id="PIRSF003113">
    <property type="entry name" value="BolA"/>
    <property type="match status" value="1"/>
</dbReference>
<dbReference type="PANTHER" id="PTHR46229">
    <property type="entry name" value="BOLA TRANSCRIPTION REGULATOR"/>
    <property type="match status" value="1"/>
</dbReference>
<accession>A0A0C1QB56</accession>
<evidence type="ECO:0000256" key="2">
    <source>
        <dbReference type="RuleBase" id="RU003860"/>
    </source>
</evidence>
<organism evidence="3 4">
    <name type="scientific">Pseudoalteromonas luteoviolacea</name>
    <dbReference type="NCBI Taxonomy" id="43657"/>
    <lineage>
        <taxon>Bacteria</taxon>
        <taxon>Pseudomonadati</taxon>
        <taxon>Pseudomonadota</taxon>
        <taxon>Gammaproteobacteria</taxon>
        <taxon>Alteromonadales</taxon>
        <taxon>Pseudoalteromonadaceae</taxon>
        <taxon>Pseudoalteromonas</taxon>
    </lineage>
</organism>
<gene>
    <name evidence="3" type="ORF">JF50_03760</name>
</gene>